<proteinExistence type="predicted"/>
<keyword evidence="2" id="KW-1185">Reference proteome</keyword>
<protein>
    <recommendedName>
        <fullName evidence="3">HMA domain-containing protein</fullName>
    </recommendedName>
</protein>
<reference evidence="1 2" key="1">
    <citation type="submission" date="2018-10" db="EMBL/GenBank/DDBJ databases">
        <title>A high-quality apple genome assembly.</title>
        <authorList>
            <person name="Hu J."/>
        </authorList>
    </citation>
    <scope>NUCLEOTIDE SEQUENCE [LARGE SCALE GENOMIC DNA]</scope>
    <source>
        <strain evidence="2">cv. HFTH1</strain>
        <tissue evidence="1">Young leaf</tissue>
    </source>
</reference>
<evidence type="ECO:0000313" key="2">
    <source>
        <dbReference type="Proteomes" id="UP000290289"/>
    </source>
</evidence>
<organism evidence="1 2">
    <name type="scientific">Malus domestica</name>
    <name type="common">Apple</name>
    <name type="synonym">Pyrus malus</name>
    <dbReference type="NCBI Taxonomy" id="3750"/>
    <lineage>
        <taxon>Eukaryota</taxon>
        <taxon>Viridiplantae</taxon>
        <taxon>Streptophyta</taxon>
        <taxon>Embryophyta</taxon>
        <taxon>Tracheophyta</taxon>
        <taxon>Spermatophyta</taxon>
        <taxon>Magnoliopsida</taxon>
        <taxon>eudicotyledons</taxon>
        <taxon>Gunneridae</taxon>
        <taxon>Pentapetalae</taxon>
        <taxon>rosids</taxon>
        <taxon>fabids</taxon>
        <taxon>Rosales</taxon>
        <taxon>Rosaceae</taxon>
        <taxon>Amygdaloideae</taxon>
        <taxon>Maleae</taxon>
        <taxon>Malus</taxon>
    </lineage>
</organism>
<dbReference type="EMBL" id="RDQH01000337">
    <property type="protein sequence ID" value="RXH85088.1"/>
    <property type="molecule type" value="Genomic_DNA"/>
</dbReference>
<comment type="caution">
    <text evidence="1">The sequence shown here is derived from an EMBL/GenBank/DDBJ whole genome shotgun (WGS) entry which is preliminary data.</text>
</comment>
<dbReference type="Proteomes" id="UP000290289">
    <property type="component" value="Chromosome 11"/>
</dbReference>
<dbReference type="Gene3D" id="3.30.70.100">
    <property type="match status" value="1"/>
</dbReference>
<gene>
    <name evidence="1" type="ORF">DVH24_041856</name>
</gene>
<name>A0A498INH3_MALDO</name>
<evidence type="ECO:0000313" key="1">
    <source>
        <dbReference type="EMBL" id="RXH85088.1"/>
    </source>
</evidence>
<evidence type="ECO:0008006" key="3">
    <source>
        <dbReference type="Google" id="ProtNLM"/>
    </source>
</evidence>
<dbReference type="AlphaFoldDB" id="A0A498INH3"/>
<sequence>MSVSKVSLEVEKEKVEAIRNGVDAVCLAKSLKNKLGFTTVVSVEEVKNGEEKPAEPIQLASSYIHYPHYPAVQYYYDGLGTFT</sequence>
<dbReference type="STRING" id="3750.A0A498INH3"/>
<accession>A0A498INH3</accession>